<dbReference type="PANTHER" id="PTHR32439:SF0">
    <property type="entry name" value="FERREDOXIN--NITRITE REDUCTASE, CHLOROPLASTIC"/>
    <property type="match status" value="1"/>
</dbReference>
<comment type="catalytic activity">
    <reaction evidence="12">
        <text>hydrogen sulfide + 6 oxidized [2Fe-2S]-[ferredoxin] + 3 H2O = sulfite + 6 reduced [2Fe-2S]-[ferredoxin] + 7 H(+)</text>
        <dbReference type="Rhea" id="RHEA:23132"/>
        <dbReference type="Rhea" id="RHEA-COMP:10000"/>
        <dbReference type="Rhea" id="RHEA-COMP:10001"/>
        <dbReference type="ChEBI" id="CHEBI:15377"/>
        <dbReference type="ChEBI" id="CHEBI:15378"/>
        <dbReference type="ChEBI" id="CHEBI:17359"/>
        <dbReference type="ChEBI" id="CHEBI:29919"/>
        <dbReference type="ChEBI" id="CHEBI:33737"/>
        <dbReference type="ChEBI" id="CHEBI:33738"/>
        <dbReference type="EC" id="1.8.7.1"/>
    </reaction>
</comment>
<dbReference type="InterPro" id="IPR006066">
    <property type="entry name" value="NO2/SO3_Rdtase_FeS/sirohaem_BS"/>
</dbReference>
<dbReference type="EMBL" id="FMHY01000002">
    <property type="protein sequence ID" value="SCL65274.1"/>
    <property type="molecule type" value="Genomic_DNA"/>
</dbReference>
<evidence type="ECO:0000256" key="3">
    <source>
        <dbReference type="ARBA" id="ARBA00010429"/>
    </source>
</evidence>
<dbReference type="PRINTS" id="PR00397">
    <property type="entry name" value="SIROHAEM"/>
</dbReference>
<evidence type="ECO:0000256" key="1">
    <source>
        <dbReference type="ARBA" id="ARBA00001966"/>
    </source>
</evidence>
<evidence type="ECO:0000256" key="8">
    <source>
        <dbReference type="ARBA" id="ARBA00022784"/>
    </source>
</evidence>
<evidence type="ECO:0000256" key="4">
    <source>
        <dbReference type="ARBA" id="ARBA00012353"/>
    </source>
</evidence>
<dbReference type="RefSeq" id="WP_091124502.1">
    <property type="nucleotide sequence ID" value="NZ_FMHY01000002.1"/>
</dbReference>
<dbReference type="InterPro" id="IPR005117">
    <property type="entry name" value="NiRdtase/SiRdtase_haem-b_fer"/>
</dbReference>
<evidence type="ECO:0000256" key="5">
    <source>
        <dbReference type="ARBA" id="ARBA00022485"/>
    </source>
</evidence>
<evidence type="ECO:0000256" key="2">
    <source>
        <dbReference type="ARBA" id="ARBA00003247"/>
    </source>
</evidence>
<dbReference type="FunFam" id="3.30.413.10:FF:000009">
    <property type="entry name" value="Sulfite reductase [ferredoxin]"/>
    <property type="match status" value="1"/>
</dbReference>
<keyword evidence="11" id="KW-0411">Iron-sulfur</keyword>
<dbReference type="PANTHER" id="PTHR32439">
    <property type="entry name" value="FERREDOXIN--NITRITE REDUCTASE, CHLOROPLASTIC"/>
    <property type="match status" value="1"/>
</dbReference>
<dbReference type="Pfam" id="PF03460">
    <property type="entry name" value="NIR_SIR_ferr"/>
    <property type="match status" value="2"/>
</dbReference>
<protein>
    <recommendedName>
        <fullName evidence="4">assimilatory sulfite reductase (ferredoxin)</fullName>
        <ecNumber evidence="4">1.8.7.1</ecNumber>
    </recommendedName>
</protein>
<dbReference type="Pfam" id="PF01077">
    <property type="entry name" value="NIR_SIR"/>
    <property type="match status" value="2"/>
</dbReference>
<dbReference type="GO" id="GO:0051539">
    <property type="term" value="F:4 iron, 4 sulfur cluster binding"/>
    <property type="evidence" value="ECO:0007669"/>
    <property type="project" value="UniProtKB-KW"/>
</dbReference>
<evidence type="ECO:0000313" key="17">
    <source>
        <dbReference type="Proteomes" id="UP000199696"/>
    </source>
</evidence>
<dbReference type="SUPFAM" id="SSF55124">
    <property type="entry name" value="Nitrite/Sulfite reductase N-terminal domain-like"/>
    <property type="match status" value="2"/>
</dbReference>
<keyword evidence="10" id="KW-0408">Iron</keyword>
<dbReference type="GO" id="GO:0020037">
    <property type="term" value="F:heme binding"/>
    <property type="evidence" value="ECO:0007669"/>
    <property type="project" value="InterPro"/>
</dbReference>
<dbReference type="AlphaFoldDB" id="A0A1C6VGR9"/>
<keyword evidence="5" id="KW-0004">4Fe-4S</keyword>
<dbReference type="InterPro" id="IPR051329">
    <property type="entry name" value="NIR_SIR_4Fe-4S"/>
</dbReference>
<keyword evidence="6" id="KW-0349">Heme</keyword>
<evidence type="ECO:0000259" key="14">
    <source>
        <dbReference type="Pfam" id="PF01077"/>
    </source>
</evidence>
<keyword evidence="8" id="KW-0883">Thioether bond</keyword>
<accession>A0A1C6VGR9</accession>
<dbReference type="STRING" id="227316.GA0070604_5401"/>
<dbReference type="PROSITE" id="PS00365">
    <property type="entry name" value="NIR_SIR"/>
    <property type="match status" value="1"/>
</dbReference>
<evidence type="ECO:0000256" key="13">
    <source>
        <dbReference type="SAM" id="MobiDB-lite"/>
    </source>
</evidence>
<dbReference type="OrthoDB" id="3189055at2"/>
<evidence type="ECO:0000256" key="12">
    <source>
        <dbReference type="ARBA" id="ARBA00049518"/>
    </source>
</evidence>
<reference evidence="17" key="1">
    <citation type="submission" date="2016-06" db="EMBL/GenBank/DDBJ databases">
        <authorList>
            <person name="Varghese N."/>
            <person name="Submissions Spin"/>
        </authorList>
    </citation>
    <scope>NUCLEOTIDE SEQUENCE [LARGE SCALE GENOMIC DNA]</scope>
    <source>
        <strain evidence="17">DSM 44814</strain>
    </source>
</reference>
<evidence type="ECO:0000256" key="10">
    <source>
        <dbReference type="ARBA" id="ARBA00023004"/>
    </source>
</evidence>
<keyword evidence="9" id="KW-0560">Oxidoreductase</keyword>
<dbReference type="Gene3D" id="3.30.413.10">
    <property type="entry name" value="Sulfite Reductase Hemoprotein, domain 1"/>
    <property type="match status" value="2"/>
</dbReference>
<comment type="cofactor">
    <cofactor evidence="1">
        <name>[4Fe-4S] cluster</name>
        <dbReference type="ChEBI" id="CHEBI:49883"/>
    </cofactor>
</comment>
<dbReference type="InterPro" id="IPR036136">
    <property type="entry name" value="Nit/Sulf_reduc_fer-like_dom_sf"/>
</dbReference>
<dbReference type="Gene3D" id="3.90.480.20">
    <property type="match status" value="1"/>
</dbReference>
<dbReference type="GO" id="GO:0046872">
    <property type="term" value="F:metal ion binding"/>
    <property type="evidence" value="ECO:0007669"/>
    <property type="project" value="UniProtKB-KW"/>
</dbReference>
<comment type="similarity">
    <text evidence="3">Belongs to the nitrite and sulfite reductase 4Fe-4S domain family.</text>
</comment>
<dbReference type="SUPFAM" id="SSF56014">
    <property type="entry name" value="Nitrite and sulphite reductase 4Fe-4S domain-like"/>
    <property type="match status" value="2"/>
</dbReference>
<proteinExistence type="inferred from homology"/>
<keyword evidence="7" id="KW-0479">Metal-binding</keyword>
<organism evidence="16 17">
    <name type="scientific">Micromonospora eburnea</name>
    <dbReference type="NCBI Taxonomy" id="227316"/>
    <lineage>
        <taxon>Bacteria</taxon>
        <taxon>Bacillati</taxon>
        <taxon>Actinomycetota</taxon>
        <taxon>Actinomycetes</taxon>
        <taxon>Micromonosporales</taxon>
        <taxon>Micromonosporaceae</taxon>
        <taxon>Micromonospora</taxon>
    </lineage>
</organism>
<dbReference type="GO" id="GO:0050311">
    <property type="term" value="F:sulfite reductase (ferredoxin) activity"/>
    <property type="evidence" value="ECO:0007669"/>
    <property type="project" value="UniProtKB-EC"/>
</dbReference>
<evidence type="ECO:0000313" key="16">
    <source>
        <dbReference type="EMBL" id="SCL65274.1"/>
    </source>
</evidence>
<sequence length="568" mass="63495">MAVSSTPTRSENPPAARAPRRPRGEGQWALGHREPLNANERTKKDDDPLNVRARIENIYAHRGFASIDPQDLRGRFRWWGLYTQRRAGIDGGRTAVLEPHELEDEFFMLRVRVDGGELNLAQLRVVADISREFARDTADITDRQNIQFHWIRVEDVPEIWRRLEEVGLQTTEACGDCPRVVLGSPVAGVARDELLDPTPALDEIVRRYVGDKQFSNLPRKFKTSISWLVDTPYEANDIAFLGVEHPEHGPGFDLWVGGGLSTNPMLAKRLGVWVPLAEVPDVWAGVVGIFRDYGYRRLRNRARLKFLVADWGVEKFREVLEKEYLGRTLLDGPAPELPAKPVDHIGVYAQRDGRNYVGAAPVVGRVSGPQLARLADVVEAHGSGRVRLTPYQKLLVLDVAPERTDSLVAELRRIGLEARPSAWRRGTMACTGIEFCKLAIVETKARGEELVARLEERLRDFDADISIHLNGCPNACARTQVADIGLKGQLVVGPDGRQVEGFQVHLGGGLGMAQGQTAGFGRKLRGLKTTADELPEYVERLARRYLAGRTEGETFANWVIRVDEEDLR</sequence>
<feature type="domain" description="Nitrite/Sulfite reductase ferredoxin-like" evidence="15">
    <location>
        <begin position="102"/>
        <end position="166"/>
    </location>
</feature>
<dbReference type="EC" id="1.8.7.1" evidence="4"/>
<comment type="function">
    <text evidence="2">Catalyzes the reduction of sulfite to sulfide, a step in the biosynthesis of sulfur-containing amino acids and cofactors.</text>
</comment>
<evidence type="ECO:0000259" key="15">
    <source>
        <dbReference type="Pfam" id="PF03460"/>
    </source>
</evidence>
<dbReference type="InterPro" id="IPR006067">
    <property type="entry name" value="NO2/SO3_Rdtase_4Fe4S_dom"/>
</dbReference>
<gene>
    <name evidence="16" type="ORF">GA0070604_5401</name>
</gene>
<feature type="region of interest" description="Disordered" evidence="13">
    <location>
        <begin position="1"/>
        <end position="48"/>
    </location>
</feature>
<evidence type="ECO:0000256" key="9">
    <source>
        <dbReference type="ARBA" id="ARBA00023002"/>
    </source>
</evidence>
<keyword evidence="17" id="KW-1185">Reference proteome</keyword>
<feature type="domain" description="Nitrite/Sulfite reductase ferredoxin-like" evidence="15">
    <location>
        <begin position="348"/>
        <end position="412"/>
    </location>
</feature>
<evidence type="ECO:0000256" key="7">
    <source>
        <dbReference type="ARBA" id="ARBA00022723"/>
    </source>
</evidence>
<feature type="compositionally biased region" description="Basic and acidic residues" evidence="13">
    <location>
        <begin position="31"/>
        <end position="48"/>
    </location>
</feature>
<feature type="domain" description="Nitrite/sulphite reductase 4Fe-4S" evidence="14">
    <location>
        <begin position="174"/>
        <end position="326"/>
    </location>
</feature>
<evidence type="ECO:0000256" key="11">
    <source>
        <dbReference type="ARBA" id="ARBA00023014"/>
    </source>
</evidence>
<dbReference type="Proteomes" id="UP000199696">
    <property type="component" value="Unassembled WGS sequence"/>
</dbReference>
<dbReference type="InterPro" id="IPR045854">
    <property type="entry name" value="NO2/SO3_Rdtase_4Fe4S_sf"/>
</dbReference>
<name>A0A1C6VGR9_9ACTN</name>
<feature type="compositionally biased region" description="Polar residues" evidence="13">
    <location>
        <begin position="1"/>
        <end position="11"/>
    </location>
</feature>
<evidence type="ECO:0000256" key="6">
    <source>
        <dbReference type="ARBA" id="ARBA00022617"/>
    </source>
</evidence>
<feature type="domain" description="Nitrite/sulphite reductase 4Fe-4S" evidence="14">
    <location>
        <begin position="425"/>
        <end position="567"/>
    </location>
</feature>